<feature type="transmembrane region" description="Helical" evidence="4">
    <location>
        <begin position="345"/>
        <end position="369"/>
    </location>
</feature>
<gene>
    <name evidence="6" type="ORF">Q8A70_04390</name>
</gene>
<feature type="transmembrane region" description="Helical" evidence="4">
    <location>
        <begin position="132"/>
        <end position="152"/>
    </location>
</feature>
<name>A0ABU0YGN8_9PROT</name>
<organism evidence="6 7">
    <name type="scientific">Dongia sedimenti</name>
    <dbReference type="NCBI Taxonomy" id="3064282"/>
    <lineage>
        <taxon>Bacteria</taxon>
        <taxon>Pseudomonadati</taxon>
        <taxon>Pseudomonadota</taxon>
        <taxon>Alphaproteobacteria</taxon>
        <taxon>Rhodospirillales</taxon>
        <taxon>Dongiaceae</taxon>
        <taxon>Dongia</taxon>
    </lineage>
</organism>
<dbReference type="PANTHER" id="PTHR11360">
    <property type="entry name" value="MONOCARBOXYLATE TRANSPORTER"/>
    <property type="match status" value="1"/>
</dbReference>
<feature type="domain" description="Major facilitator superfamily (MFS) profile" evidence="5">
    <location>
        <begin position="6"/>
        <end position="401"/>
    </location>
</feature>
<keyword evidence="1 4" id="KW-0812">Transmembrane</keyword>
<dbReference type="RefSeq" id="WP_379954302.1">
    <property type="nucleotide sequence ID" value="NZ_JAUYVI010000002.1"/>
</dbReference>
<evidence type="ECO:0000256" key="3">
    <source>
        <dbReference type="ARBA" id="ARBA00023136"/>
    </source>
</evidence>
<dbReference type="PROSITE" id="PS50850">
    <property type="entry name" value="MFS"/>
    <property type="match status" value="1"/>
</dbReference>
<dbReference type="EMBL" id="JAUYVI010000002">
    <property type="protein sequence ID" value="MDQ7246886.1"/>
    <property type="molecule type" value="Genomic_DNA"/>
</dbReference>
<dbReference type="CDD" id="cd17355">
    <property type="entry name" value="MFS_YcxA_like"/>
    <property type="match status" value="1"/>
</dbReference>
<dbReference type="SUPFAM" id="SSF103473">
    <property type="entry name" value="MFS general substrate transporter"/>
    <property type="match status" value="1"/>
</dbReference>
<dbReference type="PANTHER" id="PTHR11360:SF290">
    <property type="entry name" value="MONOCARBOXYLATE MFS PERMEASE"/>
    <property type="match status" value="1"/>
</dbReference>
<keyword evidence="2 4" id="KW-1133">Transmembrane helix</keyword>
<feature type="transmembrane region" description="Helical" evidence="4">
    <location>
        <begin position="223"/>
        <end position="242"/>
    </location>
</feature>
<dbReference type="Gene3D" id="1.20.1250.20">
    <property type="entry name" value="MFS general substrate transporter like domains"/>
    <property type="match status" value="2"/>
</dbReference>
<feature type="transmembrane region" description="Helical" evidence="4">
    <location>
        <begin position="101"/>
        <end position="120"/>
    </location>
</feature>
<feature type="transmembrane region" description="Helical" evidence="4">
    <location>
        <begin position="75"/>
        <end position="95"/>
    </location>
</feature>
<evidence type="ECO:0000256" key="1">
    <source>
        <dbReference type="ARBA" id="ARBA00022692"/>
    </source>
</evidence>
<feature type="transmembrane region" description="Helical" evidence="4">
    <location>
        <begin position="7"/>
        <end position="31"/>
    </location>
</feature>
<protein>
    <submittedName>
        <fullName evidence="6">MFS transporter</fullName>
    </submittedName>
</protein>
<dbReference type="InterPro" id="IPR036259">
    <property type="entry name" value="MFS_trans_sf"/>
</dbReference>
<feature type="transmembrane region" description="Helical" evidence="4">
    <location>
        <begin position="43"/>
        <end position="63"/>
    </location>
</feature>
<dbReference type="InterPro" id="IPR050327">
    <property type="entry name" value="Proton-linked_MCT"/>
</dbReference>
<evidence type="ECO:0000313" key="7">
    <source>
        <dbReference type="Proteomes" id="UP001230156"/>
    </source>
</evidence>
<dbReference type="InterPro" id="IPR020846">
    <property type="entry name" value="MFS_dom"/>
</dbReference>
<comment type="caution">
    <text evidence="6">The sequence shown here is derived from an EMBL/GenBank/DDBJ whole genome shotgun (WGS) entry which is preliminary data.</text>
</comment>
<feature type="transmembrane region" description="Helical" evidence="4">
    <location>
        <begin position="164"/>
        <end position="183"/>
    </location>
</feature>
<feature type="transmembrane region" description="Helical" evidence="4">
    <location>
        <begin position="288"/>
        <end position="306"/>
    </location>
</feature>
<evidence type="ECO:0000259" key="5">
    <source>
        <dbReference type="PROSITE" id="PS50850"/>
    </source>
</evidence>
<dbReference type="Pfam" id="PF07690">
    <property type="entry name" value="MFS_1"/>
    <property type="match status" value="1"/>
</dbReference>
<keyword evidence="7" id="KW-1185">Reference proteome</keyword>
<reference evidence="7" key="1">
    <citation type="submission" date="2023-08" db="EMBL/GenBank/DDBJ databases">
        <title>Rhodospirillaceae gen. nov., a novel taxon isolated from the Yangtze River Yuezi River estuary sludge.</title>
        <authorList>
            <person name="Ruan L."/>
        </authorList>
    </citation>
    <scope>NUCLEOTIDE SEQUENCE [LARGE SCALE GENOMIC DNA]</scope>
    <source>
        <strain evidence="7">R-7</strain>
    </source>
</reference>
<keyword evidence="3 4" id="KW-0472">Membrane</keyword>
<evidence type="ECO:0000256" key="4">
    <source>
        <dbReference type="SAM" id="Phobius"/>
    </source>
</evidence>
<proteinExistence type="predicted"/>
<dbReference type="Proteomes" id="UP001230156">
    <property type="component" value="Unassembled WGS sequence"/>
</dbReference>
<feature type="transmembrane region" description="Helical" evidence="4">
    <location>
        <begin position="254"/>
        <end position="276"/>
    </location>
</feature>
<sequence length="406" mass="42616">MKWHYGWVIVLVGALMTCIGAGALFTLPVFLQPISQDTGWSTTGISTSMTIAFLVMGAAGFGWGALSDRIGARPVLIMGNLLLGLGLVMASRSTSLIAFQIWYGVVIGIAGGSFFPPLIATTVGWFEKHRSLAVSLVSVGIGVAPMTVAPFSRWLISTYEWREAQLIIGIAVWVLLLPMALMIRRPPAVPVDVAPAAHSISMAAPGPEKPGMTVGQALRTPQFIVLALVFFACCACHSGPIFHTVSFAQLCGIAPIYAVTIYSVEGVGGLFGRVAFGFAGDRFGVKPTLIVGLLIQAVGAGAYLYAANLEVFYAVAFVFGFAYGGVMPLYAVLARDYFGPNIMGAVFGAAAMISSLGMALGPAIGGWIYDTWNAYTGLYVASFAVGLGAAAIALAFPPQHRQQQSA</sequence>
<evidence type="ECO:0000256" key="2">
    <source>
        <dbReference type="ARBA" id="ARBA00022989"/>
    </source>
</evidence>
<feature type="transmembrane region" description="Helical" evidence="4">
    <location>
        <begin position="375"/>
        <end position="396"/>
    </location>
</feature>
<feature type="transmembrane region" description="Helical" evidence="4">
    <location>
        <begin position="312"/>
        <end position="333"/>
    </location>
</feature>
<accession>A0ABU0YGN8</accession>
<dbReference type="InterPro" id="IPR011701">
    <property type="entry name" value="MFS"/>
</dbReference>
<evidence type="ECO:0000313" key="6">
    <source>
        <dbReference type="EMBL" id="MDQ7246886.1"/>
    </source>
</evidence>